<evidence type="ECO:0000259" key="2">
    <source>
        <dbReference type="SMART" id="SM00862"/>
    </source>
</evidence>
<dbReference type="InterPro" id="IPR036388">
    <property type="entry name" value="WH-like_DNA-bd_sf"/>
</dbReference>
<reference evidence="3 4" key="1">
    <citation type="submission" date="2019-04" db="EMBL/GenBank/DDBJ databases">
        <title>Phreatobacter aquaticus sp. nov.</title>
        <authorList>
            <person name="Choi A."/>
        </authorList>
    </citation>
    <scope>NUCLEOTIDE SEQUENCE [LARGE SCALE GENOMIC DNA]</scope>
    <source>
        <strain evidence="3 4">KCTC 52518</strain>
    </source>
</reference>
<keyword evidence="1" id="KW-0238">DNA-binding</keyword>
<dbReference type="RefSeq" id="WP_136961101.1">
    <property type="nucleotide sequence ID" value="NZ_CP039690.1"/>
</dbReference>
<gene>
    <name evidence="3" type="ORF">E8M01_16430</name>
</gene>
<dbReference type="Proteomes" id="UP000298781">
    <property type="component" value="Chromosome"/>
</dbReference>
<dbReference type="KEGG" id="pstg:E8M01_16430"/>
<keyword evidence="4" id="KW-1185">Reference proteome</keyword>
<dbReference type="InterPro" id="IPR001867">
    <property type="entry name" value="OmpR/PhoB-type_DNA-bd"/>
</dbReference>
<name>A0A4D7B2X6_9HYPH</name>
<dbReference type="GO" id="GO:0000160">
    <property type="term" value="P:phosphorelay signal transduction system"/>
    <property type="evidence" value="ECO:0007669"/>
    <property type="project" value="InterPro"/>
</dbReference>
<feature type="domain" description="OmpR/PhoB-type" evidence="2">
    <location>
        <begin position="35"/>
        <end position="110"/>
    </location>
</feature>
<dbReference type="InterPro" id="IPR016032">
    <property type="entry name" value="Sig_transdc_resp-reg_C-effctor"/>
</dbReference>
<dbReference type="Gene3D" id="1.10.10.10">
    <property type="entry name" value="Winged helix-like DNA-binding domain superfamily/Winged helix DNA-binding domain"/>
    <property type="match status" value="1"/>
</dbReference>
<dbReference type="EMBL" id="CP039690">
    <property type="protein sequence ID" value="QCI65655.1"/>
    <property type="molecule type" value="Genomic_DNA"/>
</dbReference>
<dbReference type="AlphaFoldDB" id="A0A4D7B2X6"/>
<evidence type="ECO:0000256" key="1">
    <source>
        <dbReference type="ARBA" id="ARBA00023125"/>
    </source>
</evidence>
<accession>A0A4D7B2X6</accession>
<organism evidence="3 4">
    <name type="scientific">Phreatobacter stygius</name>
    <dbReference type="NCBI Taxonomy" id="1940610"/>
    <lineage>
        <taxon>Bacteria</taxon>
        <taxon>Pseudomonadati</taxon>
        <taxon>Pseudomonadota</taxon>
        <taxon>Alphaproteobacteria</taxon>
        <taxon>Hyphomicrobiales</taxon>
        <taxon>Phreatobacteraceae</taxon>
        <taxon>Phreatobacter</taxon>
    </lineage>
</organism>
<dbReference type="GO" id="GO:0006355">
    <property type="term" value="P:regulation of DNA-templated transcription"/>
    <property type="evidence" value="ECO:0007669"/>
    <property type="project" value="InterPro"/>
</dbReference>
<dbReference type="SMART" id="SM00862">
    <property type="entry name" value="Trans_reg_C"/>
    <property type="match status" value="1"/>
</dbReference>
<evidence type="ECO:0000313" key="4">
    <source>
        <dbReference type="Proteomes" id="UP000298781"/>
    </source>
</evidence>
<protein>
    <submittedName>
        <fullName evidence="3">Winged helix family transcriptional regulator</fullName>
    </submittedName>
</protein>
<dbReference type="OrthoDB" id="8237486at2"/>
<dbReference type="GO" id="GO:0003677">
    <property type="term" value="F:DNA binding"/>
    <property type="evidence" value="ECO:0007669"/>
    <property type="project" value="UniProtKB-KW"/>
</dbReference>
<sequence length="124" mass="13945">MTSLAKRTIARLAADLAEAREHLERLERSLGQDLALPLEWRLTPLQGRVVSALLSRDVVPEQTLSELLYLSRGVVYRDPAAVKVHISNIRRRLRPFGIEIAHHRGRGYALAADVRARYGQRSAA</sequence>
<dbReference type="SUPFAM" id="SSF46894">
    <property type="entry name" value="C-terminal effector domain of the bipartite response regulators"/>
    <property type="match status" value="1"/>
</dbReference>
<proteinExistence type="predicted"/>
<evidence type="ECO:0000313" key="3">
    <source>
        <dbReference type="EMBL" id="QCI65655.1"/>
    </source>
</evidence>